<evidence type="ECO:0000313" key="3">
    <source>
        <dbReference type="Proteomes" id="UP000269412"/>
    </source>
</evidence>
<protein>
    <recommendedName>
        <fullName evidence="4">Membrane metalloprotease</fullName>
    </recommendedName>
</protein>
<evidence type="ECO:0000313" key="2">
    <source>
        <dbReference type="EMBL" id="RKR12461.1"/>
    </source>
</evidence>
<dbReference type="Proteomes" id="UP000269412">
    <property type="component" value="Unassembled WGS sequence"/>
</dbReference>
<dbReference type="AlphaFoldDB" id="A0A495E712"/>
<reference evidence="2 3" key="1">
    <citation type="submission" date="2018-10" db="EMBL/GenBank/DDBJ databases">
        <title>Genomic Encyclopedia of Archaeal and Bacterial Type Strains, Phase II (KMG-II): from individual species to whole genera.</title>
        <authorList>
            <person name="Goeker M."/>
        </authorList>
    </citation>
    <scope>NUCLEOTIDE SEQUENCE [LARGE SCALE GENOMIC DNA]</scope>
    <source>
        <strain evidence="2 3">DSM 25230</strain>
    </source>
</reference>
<dbReference type="OrthoDB" id="1121673at2"/>
<name>A0A495E712_9FLAO</name>
<organism evidence="2 3">
    <name type="scientific">Maribacter vaceletii</name>
    <dbReference type="NCBI Taxonomy" id="1206816"/>
    <lineage>
        <taxon>Bacteria</taxon>
        <taxon>Pseudomonadati</taxon>
        <taxon>Bacteroidota</taxon>
        <taxon>Flavobacteriia</taxon>
        <taxon>Flavobacteriales</taxon>
        <taxon>Flavobacteriaceae</taxon>
        <taxon>Maribacter</taxon>
    </lineage>
</organism>
<comment type="caution">
    <text evidence="2">The sequence shown here is derived from an EMBL/GenBank/DDBJ whole genome shotgun (WGS) entry which is preliminary data.</text>
</comment>
<gene>
    <name evidence="2" type="ORF">CLV91_2592</name>
</gene>
<proteinExistence type="predicted"/>
<evidence type="ECO:0008006" key="4">
    <source>
        <dbReference type="Google" id="ProtNLM"/>
    </source>
</evidence>
<sequence length="298" mass="33317">MNKFRFLSIILVLGLLFSCSKKSDNEDEKPTKLVNKAGNLKGTGESANDILSNENFDELIIEVAYVKDFKPTDATIDNLTLFLKEHSFKQTIEVVYKELSSPNEETLTLEEINELEQENRTVYNDGKTLAFYIYFADAPSDEDDEEEDLVTLGAVYRNTSMVIYEKTIKKLSARSFVITTEDIETATLNHEFGHLFGLVNLGFEDEPESPLKTKMVNPHEDPEAQSHCTTDGCLMRAELSFQQTNKSAKNNSTNNLQASCRLDGISVLKMLESGKTSKSKAQNLGAECILDLKANGGR</sequence>
<dbReference type="PROSITE" id="PS51257">
    <property type="entry name" value="PROKAR_LIPOPROTEIN"/>
    <property type="match status" value="1"/>
</dbReference>
<dbReference type="RefSeq" id="WP_121068543.1">
    <property type="nucleotide sequence ID" value="NZ_RBIQ01000009.1"/>
</dbReference>
<evidence type="ECO:0000256" key="1">
    <source>
        <dbReference type="SAM" id="SignalP"/>
    </source>
</evidence>
<feature type="signal peptide" evidence="1">
    <location>
        <begin position="1"/>
        <end position="23"/>
    </location>
</feature>
<dbReference type="EMBL" id="RBIQ01000009">
    <property type="protein sequence ID" value="RKR12461.1"/>
    <property type="molecule type" value="Genomic_DNA"/>
</dbReference>
<keyword evidence="3" id="KW-1185">Reference proteome</keyword>
<accession>A0A495E712</accession>
<keyword evidence="1" id="KW-0732">Signal</keyword>
<feature type="chain" id="PRO_5019763969" description="Membrane metalloprotease" evidence="1">
    <location>
        <begin position="24"/>
        <end position="298"/>
    </location>
</feature>